<comment type="caution">
    <text evidence="4">The sequence shown here is derived from an EMBL/GenBank/DDBJ whole genome shotgun (WGS) entry which is preliminary data.</text>
</comment>
<dbReference type="InterPro" id="IPR029069">
    <property type="entry name" value="HotDog_dom_sf"/>
</dbReference>
<keyword evidence="5" id="KW-1185">Reference proteome</keyword>
<name>A0A8H4RMA3_9HELO</name>
<dbReference type="CDD" id="cd03443">
    <property type="entry name" value="PaaI_thioesterase"/>
    <property type="match status" value="1"/>
</dbReference>
<dbReference type="InterPro" id="IPR039298">
    <property type="entry name" value="ACOT13"/>
</dbReference>
<dbReference type="OrthoDB" id="2831072at2759"/>
<evidence type="ECO:0000259" key="3">
    <source>
        <dbReference type="Pfam" id="PF03061"/>
    </source>
</evidence>
<dbReference type="InterPro" id="IPR006683">
    <property type="entry name" value="Thioestr_dom"/>
</dbReference>
<dbReference type="AlphaFoldDB" id="A0A8H4RMA3"/>
<evidence type="ECO:0000256" key="2">
    <source>
        <dbReference type="ARBA" id="ARBA00022801"/>
    </source>
</evidence>
<evidence type="ECO:0000256" key="1">
    <source>
        <dbReference type="ARBA" id="ARBA00008324"/>
    </source>
</evidence>
<organism evidence="4 5">
    <name type="scientific">Cudoniella acicularis</name>
    <dbReference type="NCBI Taxonomy" id="354080"/>
    <lineage>
        <taxon>Eukaryota</taxon>
        <taxon>Fungi</taxon>
        <taxon>Dikarya</taxon>
        <taxon>Ascomycota</taxon>
        <taxon>Pezizomycotina</taxon>
        <taxon>Leotiomycetes</taxon>
        <taxon>Helotiales</taxon>
        <taxon>Tricladiaceae</taxon>
        <taxon>Cudoniella</taxon>
    </lineage>
</organism>
<dbReference type="PANTHER" id="PTHR21660:SF1">
    <property type="entry name" value="ACYL-COENZYME A THIOESTERASE 13"/>
    <property type="match status" value="1"/>
</dbReference>
<dbReference type="GO" id="GO:0047617">
    <property type="term" value="F:fatty acyl-CoA hydrolase activity"/>
    <property type="evidence" value="ECO:0007669"/>
    <property type="project" value="InterPro"/>
</dbReference>
<dbReference type="SUPFAM" id="SSF54637">
    <property type="entry name" value="Thioesterase/thiol ester dehydrase-isomerase"/>
    <property type="match status" value="1"/>
</dbReference>
<reference evidence="4 5" key="1">
    <citation type="submission" date="2020-03" db="EMBL/GenBank/DDBJ databases">
        <title>Draft Genome Sequence of Cudoniella acicularis.</title>
        <authorList>
            <person name="Buettner E."/>
            <person name="Kellner H."/>
        </authorList>
    </citation>
    <scope>NUCLEOTIDE SEQUENCE [LARGE SCALE GENOMIC DNA]</scope>
    <source>
        <strain evidence="4 5">DSM 108380</strain>
    </source>
</reference>
<protein>
    <recommendedName>
        <fullName evidence="3">Thioesterase domain-containing protein</fullName>
    </recommendedName>
</protein>
<proteinExistence type="inferred from homology"/>
<comment type="similarity">
    <text evidence="1">Belongs to the thioesterase PaaI family.</text>
</comment>
<dbReference type="PANTHER" id="PTHR21660">
    <property type="entry name" value="THIOESTERASE SUPERFAMILY MEMBER-RELATED"/>
    <property type="match status" value="1"/>
</dbReference>
<dbReference type="EMBL" id="JAAMPI010000401">
    <property type="protein sequence ID" value="KAF4631876.1"/>
    <property type="molecule type" value="Genomic_DNA"/>
</dbReference>
<gene>
    <name evidence="4" type="ORF">G7Y89_g6253</name>
</gene>
<evidence type="ECO:0000313" key="4">
    <source>
        <dbReference type="EMBL" id="KAF4631876.1"/>
    </source>
</evidence>
<sequence>MAPQRKKVAMAGVAEGQELVGIQTGDDVSAEERVNAFFFGAMPADDEQGWGASLIHNDLRLVSASSNPGRTVFSYTVKPSHCNRLGNLHGGCAATLFDICTTTALAPIAKEGFWAYAGVTRTLAVTYIRPVPAGDTVLIESEIPGSGMTLKWIRVS</sequence>
<evidence type="ECO:0000313" key="5">
    <source>
        <dbReference type="Proteomes" id="UP000566819"/>
    </source>
</evidence>
<dbReference type="Proteomes" id="UP000566819">
    <property type="component" value="Unassembled WGS sequence"/>
</dbReference>
<feature type="domain" description="Thioesterase" evidence="3">
    <location>
        <begin position="86"/>
        <end position="143"/>
    </location>
</feature>
<dbReference type="Gene3D" id="3.10.129.10">
    <property type="entry name" value="Hotdog Thioesterase"/>
    <property type="match status" value="1"/>
</dbReference>
<keyword evidence="2" id="KW-0378">Hydrolase</keyword>
<accession>A0A8H4RMA3</accession>
<dbReference type="Pfam" id="PF03061">
    <property type="entry name" value="4HBT"/>
    <property type="match status" value="1"/>
</dbReference>